<evidence type="ECO:0000313" key="2">
    <source>
        <dbReference type="EMBL" id="KAL2821661.1"/>
    </source>
</evidence>
<dbReference type="Proteomes" id="UP001610334">
    <property type="component" value="Unassembled WGS sequence"/>
</dbReference>
<name>A0ABR4I1P2_9EURO</name>
<dbReference type="EMBL" id="JBFXLT010000004">
    <property type="protein sequence ID" value="KAL2821661.1"/>
    <property type="molecule type" value="Genomic_DNA"/>
</dbReference>
<feature type="region of interest" description="Disordered" evidence="1">
    <location>
        <begin position="417"/>
        <end position="440"/>
    </location>
</feature>
<feature type="compositionally biased region" description="Polar residues" evidence="1">
    <location>
        <begin position="121"/>
        <end position="146"/>
    </location>
</feature>
<comment type="caution">
    <text evidence="2">The sequence shown here is derived from an EMBL/GenBank/DDBJ whole genome shotgun (WGS) entry which is preliminary data.</text>
</comment>
<organism evidence="2 3">
    <name type="scientific">Aspergillus granulosus</name>
    <dbReference type="NCBI Taxonomy" id="176169"/>
    <lineage>
        <taxon>Eukaryota</taxon>
        <taxon>Fungi</taxon>
        <taxon>Dikarya</taxon>
        <taxon>Ascomycota</taxon>
        <taxon>Pezizomycotina</taxon>
        <taxon>Eurotiomycetes</taxon>
        <taxon>Eurotiomycetidae</taxon>
        <taxon>Eurotiales</taxon>
        <taxon>Aspergillaceae</taxon>
        <taxon>Aspergillus</taxon>
        <taxon>Aspergillus subgen. Nidulantes</taxon>
    </lineage>
</organism>
<feature type="region of interest" description="Disordered" evidence="1">
    <location>
        <begin position="61"/>
        <end position="173"/>
    </location>
</feature>
<feature type="compositionally biased region" description="Polar residues" evidence="1">
    <location>
        <begin position="421"/>
        <end position="440"/>
    </location>
</feature>
<evidence type="ECO:0000313" key="3">
    <source>
        <dbReference type="Proteomes" id="UP001610334"/>
    </source>
</evidence>
<sequence length="523" mass="56927">MTKYDFQTLLAVKPNARIEPARFADQAFTNNLARSNVLSEQSANRPRNASVHSRTPRAPLALNTQNNHHQPSQSPLPSSPQFDDAYVRSVEQHTSSKPQRVTAGGRIVPMNTWDSPPKWSLSMSSKGASTANSETSTLVPIASSSEPKSRSENRARQQATNYSGGKAAKTAPLPAEPANVPCFNPLTSSPSPFPYANTPLTEPQGQGAGLPTYPFRGSSGDKLLSTSPSPVMGQVPTLPFQSQPSPARTPSFPGWNNMSAAVPSTFGQYPAGYLVGPASICAQWPQIPQMPPLPQVPQMPQTSQLFQLRQPSQFIGSQGAAVNQQFVPSYFQGAIHQKALDVATKQYEALSAQLSQIDRFTAMHAWVMEPETKKLLVEQRKSLVRELDNVRLYKEHLQVRFGNPLKSATPGPQKEIAVPVTPSQNGAWETPTKSKPKSLSPTIQRLYRTIEETDQRGEPIDGLLHALSGASKGLAKRLSEKRKKTPGVPAEDLAMDALNNTISRGNEEPLQVALPVQVSRSLW</sequence>
<proteinExistence type="predicted"/>
<gene>
    <name evidence="2" type="ORF">BJX63DRAFT_223789</name>
</gene>
<feature type="compositionally biased region" description="Low complexity" evidence="1">
    <location>
        <begin position="70"/>
        <end position="81"/>
    </location>
</feature>
<protein>
    <submittedName>
        <fullName evidence="2">Uncharacterized protein</fullName>
    </submittedName>
</protein>
<keyword evidence="3" id="KW-1185">Reference proteome</keyword>
<reference evidence="2 3" key="1">
    <citation type="submission" date="2024-07" db="EMBL/GenBank/DDBJ databases">
        <title>Section-level genome sequencing and comparative genomics of Aspergillus sections Usti and Cavernicolus.</title>
        <authorList>
            <consortium name="Lawrence Berkeley National Laboratory"/>
            <person name="Nybo J.L."/>
            <person name="Vesth T.C."/>
            <person name="Theobald S."/>
            <person name="Frisvad J.C."/>
            <person name="Larsen T.O."/>
            <person name="Kjaerboelling I."/>
            <person name="Rothschild-Mancinelli K."/>
            <person name="Lyhne E.K."/>
            <person name="Kogle M.E."/>
            <person name="Barry K."/>
            <person name="Clum A."/>
            <person name="Na H."/>
            <person name="Ledsgaard L."/>
            <person name="Lin J."/>
            <person name="Lipzen A."/>
            <person name="Kuo A."/>
            <person name="Riley R."/>
            <person name="Mondo S."/>
            <person name="Labutti K."/>
            <person name="Haridas S."/>
            <person name="Pangalinan J."/>
            <person name="Salamov A.A."/>
            <person name="Simmons B.A."/>
            <person name="Magnuson J.K."/>
            <person name="Chen J."/>
            <person name="Drula E."/>
            <person name="Henrissat B."/>
            <person name="Wiebenga A."/>
            <person name="Lubbers R.J."/>
            <person name="Gomes A.C."/>
            <person name="Makela M.R."/>
            <person name="Stajich J."/>
            <person name="Grigoriev I.V."/>
            <person name="Mortensen U.H."/>
            <person name="De Vries R.P."/>
            <person name="Baker S.E."/>
            <person name="Andersen M.R."/>
        </authorList>
    </citation>
    <scope>NUCLEOTIDE SEQUENCE [LARGE SCALE GENOMIC DNA]</scope>
    <source>
        <strain evidence="2 3">CBS 588.65</strain>
    </source>
</reference>
<accession>A0ABR4I1P2</accession>
<evidence type="ECO:0000256" key="1">
    <source>
        <dbReference type="SAM" id="MobiDB-lite"/>
    </source>
</evidence>